<protein>
    <recommendedName>
        <fullName evidence="16">P-type Cu(2+) transporter</fullName>
        <ecNumber evidence="16">7.2.2.9</ecNumber>
    </recommendedName>
</protein>
<dbReference type="GO" id="GO:0005524">
    <property type="term" value="F:ATP binding"/>
    <property type="evidence" value="ECO:0007669"/>
    <property type="project" value="UniProtKB-UniRule"/>
</dbReference>
<reference evidence="20 21" key="1">
    <citation type="submission" date="2020-04" db="EMBL/GenBank/DDBJ databases">
        <authorList>
            <person name="De Canck E."/>
        </authorList>
    </citation>
    <scope>NUCLEOTIDE SEQUENCE [LARGE SCALE GENOMIC DNA]</scope>
    <source>
        <strain evidence="20 21">LMG 28614</strain>
    </source>
</reference>
<dbReference type="GO" id="GO:0055070">
    <property type="term" value="P:copper ion homeostasis"/>
    <property type="evidence" value="ECO:0007669"/>
    <property type="project" value="TreeGrafter"/>
</dbReference>
<evidence type="ECO:0000256" key="14">
    <source>
        <dbReference type="ARBA" id="ARBA00023065"/>
    </source>
</evidence>
<dbReference type="SFLD" id="SFLDF00027">
    <property type="entry name" value="p-type_atpase"/>
    <property type="match status" value="1"/>
</dbReference>
<feature type="transmembrane region" description="Helical" evidence="18">
    <location>
        <begin position="228"/>
        <end position="246"/>
    </location>
</feature>
<dbReference type="InterPro" id="IPR006122">
    <property type="entry name" value="HMA_Cu_ion-bd"/>
</dbReference>
<feature type="domain" description="HMA" evidence="19">
    <location>
        <begin position="21"/>
        <end position="86"/>
    </location>
</feature>
<dbReference type="PANTHER" id="PTHR43520:SF8">
    <property type="entry name" value="P-TYPE CU(+) TRANSPORTER"/>
    <property type="match status" value="1"/>
</dbReference>
<evidence type="ECO:0000259" key="19">
    <source>
        <dbReference type="PROSITE" id="PS50846"/>
    </source>
</evidence>
<dbReference type="Pfam" id="PF00122">
    <property type="entry name" value="E1-E2_ATPase"/>
    <property type="match status" value="1"/>
</dbReference>
<dbReference type="Proteomes" id="UP000494365">
    <property type="component" value="Unassembled WGS sequence"/>
</dbReference>
<feature type="transmembrane region" description="Helical" evidence="18">
    <location>
        <begin position="444"/>
        <end position="465"/>
    </location>
</feature>
<dbReference type="Gene3D" id="2.70.150.10">
    <property type="entry name" value="Calcium-transporting ATPase, cytoplasmic transduction domain A"/>
    <property type="match status" value="1"/>
</dbReference>
<keyword evidence="10" id="KW-0460">Magnesium</keyword>
<evidence type="ECO:0000256" key="5">
    <source>
        <dbReference type="ARBA" id="ARBA00022723"/>
    </source>
</evidence>
<evidence type="ECO:0000256" key="1">
    <source>
        <dbReference type="ARBA" id="ARBA00004127"/>
    </source>
</evidence>
<dbReference type="GO" id="GO:0005507">
    <property type="term" value="F:copper ion binding"/>
    <property type="evidence" value="ECO:0007669"/>
    <property type="project" value="InterPro"/>
</dbReference>
<keyword evidence="21" id="KW-1185">Reference proteome</keyword>
<evidence type="ECO:0000256" key="2">
    <source>
        <dbReference type="ARBA" id="ARBA00006024"/>
    </source>
</evidence>
<feature type="transmembrane region" description="Helical" evidence="18">
    <location>
        <begin position="869"/>
        <end position="889"/>
    </location>
</feature>
<evidence type="ECO:0000313" key="20">
    <source>
        <dbReference type="EMBL" id="CAB3797670.1"/>
    </source>
</evidence>
<evidence type="ECO:0000256" key="15">
    <source>
        <dbReference type="ARBA" id="ARBA00023136"/>
    </source>
</evidence>
<evidence type="ECO:0000256" key="4">
    <source>
        <dbReference type="ARBA" id="ARBA00022692"/>
    </source>
</evidence>
<keyword evidence="11" id="KW-1278">Translocase</keyword>
<dbReference type="InterPro" id="IPR036412">
    <property type="entry name" value="HAD-like_sf"/>
</dbReference>
<dbReference type="PROSITE" id="PS50846">
    <property type="entry name" value="HMA_2"/>
    <property type="match status" value="2"/>
</dbReference>
<dbReference type="SUPFAM" id="SSF55008">
    <property type="entry name" value="HMA, heavy metal-associated domain"/>
    <property type="match status" value="2"/>
</dbReference>
<feature type="transmembrane region" description="Helical" evidence="18">
    <location>
        <begin position="258"/>
        <end position="280"/>
    </location>
</feature>
<organism evidence="20 21">
    <name type="scientific">Paraburkholderia ultramafica</name>
    <dbReference type="NCBI Taxonomy" id="1544867"/>
    <lineage>
        <taxon>Bacteria</taxon>
        <taxon>Pseudomonadati</taxon>
        <taxon>Pseudomonadota</taxon>
        <taxon>Betaproteobacteria</taxon>
        <taxon>Burkholderiales</taxon>
        <taxon>Burkholderiaceae</taxon>
        <taxon>Paraburkholderia</taxon>
    </lineage>
</organism>
<evidence type="ECO:0000256" key="8">
    <source>
        <dbReference type="ARBA" id="ARBA00022796"/>
    </source>
</evidence>
<keyword evidence="4 18" id="KW-0812">Transmembrane</keyword>
<dbReference type="InterPro" id="IPR001757">
    <property type="entry name" value="P_typ_ATPase"/>
</dbReference>
<keyword evidence="18" id="KW-1003">Cell membrane</keyword>
<dbReference type="InterPro" id="IPR044492">
    <property type="entry name" value="P_typ_ATPase_HD_dom"/>
</dbReference>
<accession>A0A6S7BEF0</accession>
<dbReference type="InterPro" id="IPR006121">
    <property type="entry name" value="HMA_dom"/>
</dbReference>
<dbReference type="PROSITE" id="PS01047">
    <property type="entry name" value="HMA_1"/>
    <property type="match status" value="2"/>
</dbReference>
<dbReference type="PROSITE" id="PS00154">
    <property type="entry name" value="ATPASE_E1_E2"/>
    <property type="match status" value="1"/>
</dbReference>
<keyword evidence="8" id="KW-0187">Copper transport</keyword>
<dbReference type="SUPFAM" id="SSF81653">
    <property type="entry name" value="Calcium ATPase, transduction domain A"/>
    <property type="match status" value="1"/>
</dbReference>
<dbReference type="EMBL" id="CADIKK010000023">
    <property type="protein sequence ID" value="CAB3797670.1"/>
    <property type="molecule type" value="Genomic_DNA"/>
</dbReference>
<dbReference type="NCBIfam" id="TIGR00003">
    <property type="entry name" value="copper ion binding protein"/>
    <property type="match status" value="2"/>
</dbReference>
<evidence type="ECO:0000256" key="16">
    <source>
        <dbReference type="ARBA" id="ARBA00038904"/>
    </source>
</evidence>
<dbReference type="NCBIfam" id="TIGR01494">
    <property type="entry name" value="ATPase_P-type"/>
    <property type="match status" value="2"/>
</dbReference>
<evidence type="ECO:0000256" key="7">
    <source>
        <dbReference type="ARBA" id="ARBA00022741"/>
    </source>
</evidence>
<proteinExistence type="inferred from homology"/>
<evidence type="ECO:0000256" key="11">
    <source>
        <dbReference type="ARBA" id="ARBA00022967"/>
    </source>
</evidence>
<name>A0A6S7BEF0_9BURK</name>
<dbReference type="GO" id="GO:0005886">
    <property type="term" value="C:plasma membrane"/>
    <property type="evidence" value="ECO:0007669"/>
    <property type="project" value="UniProtKB-SubCell"/>
</dbReference>
<dbReference type="RefSeq" id="WP_175151713.1">
    <property type="nucleotide sequence ID" value="NZ_CADIKK010000023.1"/>
</dbReference>
<gene>
    <name evidence="20" type="primary">copA_2</name>
    <name evidence="20" type="ORF">LMG28614_04614</name>
</gene>
<dbReference type="FunFam" id="3.30.70.100:FF:000005">
    <property type="entry name" value="Copper-exporting P-type ATPase A"/>
    <property type="match status" value="2"/>
</dbReference>
<dbReference type="PRINTS" id="PR00119">
    <property type="entry name" value="CATATPASE"/>
</dbReference>
<keyword evidence="14" id="KW-0406">Ion transport</keyword>
<dbReference type="InterPro" id="IPR023214">
    <property type="entry name" value="HAD_sf"/>
</dbReference>
<evidence type="ECO:0000313" key="21">
    <source>
        <dbReference type="Proteomes" id="UP000494365"/>
    </source>
</evidence>
<keyword evidence="12 18" id="KW-1133">Transmembrane helix</keyword>
<keyword evidence="3" id="KW-0813">Transport</keyword>
<keyword evidence="13" id="KW-0186">Copper</keyword>
<evidence type="ECO:0000256" key="12">
    <source>
        <dbReference type="ARBA" id="ARBA00022989"/>
    </source>
</evidence>
<dbReference type="InterPro" id="IPR017969">
    <property type="entry name" value="Heavy-metal-associated_CS"/>
</dbReference>
<dbReference type="AlphaFoldDB" id="A0A6S7BEF0"/>
<dbReference type="SFLD" id="SFLDS00003">
    <property type="entry name" value="Haloacid_Dehalogenase"/>
    <property type="match status" value="1"/>
</dbReference>
<dbReference type="SUPFAM" id="SSF56784">
    <property type="entry name" value="HAD-like"/>
    <property type="match status" value="1"/>
</dbReference>
<dbReference type="Pfam" id="PF00403">
    <property type="entry name" value="HMA"/>
    <property type="match status" value="2"/>
</dbReference>
<dbReference type="PRINTS" id="PR00942">
    <property type="entry name" value="CUATPASEI"/>
</dbReference>
<evidence type="ECO:0000256" key="3">
    <source>
        <dbReference type="ARBA" id="ARBA00022448"/>
    </source>
</evidence>
<dbReference type="InterPro" id="IPR023298">
    <property type="entry name" value="ATPase_P-typ_TM_dom_sf"/>
</dbReference>
<dbReference type="InterPro" id="IPR008250">
    <property type="entry name" value="ATPase_P-typ_transduc_dom_A_sf"/>
</dbReference>
<keyword evidence="6" id="KW-0677">Repeat</keyword>
<sequence length="895" mass="91743">MTDLANPQRAADAAASPAPARLAELDIGGMTCASCAMRVEKALAKVPGVTRASVNLATEQARVESDATVDPETLADAVRKAGYEATLSVRADVAPAEAPQTTELAIGGMTCASCAMRVEKALAKVPGVAGASVNLATETATVNLSGAASDPDALIAAVKKAGYEATLIAQPDAPASADAAAPAAAVDRKRDQARRELAAVLACAALTLPLVVPMVGEWFGVHAMPPPWLQFGLASIVQFVFGARFYRAAYRAIRAGAGNMDLLVALGTSAAYGISVYELASHPGDMMHLYFEASAVVITLVRFGKWLEARAKRQTTDAIRALNALRPERARIRVGAGERDVPLAQVRVGTVVIVRPGERVPVDGAVLEGRTHIDESLITGESLPVPKQADDAVTAGSINGEGAIAVTTTAIGAETTLARIIRLVESAQAEKAPIQRLVDRVSEIFVPAILAIAALTLAGWLIAGAGGESAILNAVAVLVIACPCALGLATPAAIMAGTGVAARHGVLIKDAEALETAHRVTIVAFDKTGTLTLGQPSVTAFEPIGEFGRDDALGLAAAVQRHSDHPLARAVVKAYEAAAAGAGTGSLPTARKAADVVATAETAATVATMANQPATADTAAMSSASVSPAVARTHAPAPHATAARAVAGRGVEADVDGRTLALGSTRWLNELGIALPPALAARAHELEAAGNTVSWLMQRAPQVPAALALIAFGDTVKPTARAAVERLARMGIQSVLVTGDNRGSAASVAQALGIDEFHAEVLPDDKARVIRDLKIRRAGIVAMAGDGINDAPALAAADIGIAMATGTDVAMHAAGITLMRGDPALVADAIDISRKTWRKIQQNLFWAFVYNLIGIPLAGFGLLNPMLAGAAMAFSSVSVVTNALLLRTWRGAPGR</sequence>
<keyword evidence="7 18" id="KW-0547">Nucleotide-binding</keyword>
<feature type="domain" description="HMA" evidence="19">
    <location>
        <begin position="100"/>
        <end position="166"/>
    </location>
</feature>
<dbReference type="InterPro" id="IPR059000">
    <property type="entry name" value="ATPase_P-type_domA"/>
</dbReference>
<dbReference type="InterPro" id="IPR036163">
    <property type="entry name" value="HMA_dom_sf"/>
</dbReference>
<keyword evidence="15 18" id="KW-0472">Membrane</keyword>
<feature type="transmembrane region" description="Helical" evidence="18">
    <location>
        <begin position="197"/>
        <end position="216"/>
    </location>
</feature>
<evidence type="ECO:0000256" key="18">
    <source>
        <dbReference type="RuleBase" id="RU362081"/>
    </source>
</evidence>
<dbReference type="NCBIfam" id="TIGR01525">
    <property type="entry name" value="ATPase-IB_hvy"/>
    <property type="match status" value="1"/>
</dbReference>
<dbReference type="GO" id="GO:0012505">
    <property type="term" value="C:endomembrane system"/>
    <property type="evidence" value="ECO:0007669"/>
    <property type="project" value="UniProtKB-SubCell"/>
</dbReference>
<dbReference type="Gene3D" id="3.30.70.100">
    <property type="match status" value="2"/>
</dbReference>
<dbReference type="PRINTS" id="PR00943">
    <property type="entry name" value="CUATPASE"/>
</dbReference>
<dbReference type="CDD" id="cd02094">
    <property type="entry name" value="P-type_ATPase_Cu-like"/>
    <property type="match status" value="1"/>
</dbReference>
<feature type="transmembrane region" description="Helical" evidence="18">
    <location>
        <begin position="471"/>
        <end position="494"/>
    </location>
</feature>
<dbReference type="Gene3D" id="3.40.50.1000">
    <property type="entry name" value="HAD superfamily/HAD-like"/>
    <property type="match status" value="2"/>
</dbReference>
<dbReference type="InterPro" id="IPR023299">
    <property type="entry name" value="ATPase_P-typ_cyto_dom_N"/>
</dbReference>
<comment type="subcellular location">
    <subcellularLocation>
        <location evidence="18">Cell membrane</location>
    </subcellularLocation>
    <subcellularLocation>
        <location evidence="1">Endomembrane system</location>
        <topology evidence="1">Multi-pass membrane protein</topology>
    </subcellularLocation>
</comment>
<evidence type="ECO:0000256" key="9">
    <source>
        <dbReference type="ARBA" id="ARBA00022840"/>
    </source>
</evidence>
<feature type="transmembrane region" description="Helical" evidence="18">
    <location>
        <begin position="286"/>
        <end position="304"/>
    </location>
</feature>
<dbReference type="SFLD" id="SFLDG00002">
    <property type="entry name" value="C1.7:_P-type_atpase_like"/>
    <property type="match status" value="1"/>
</dbReference>
<keyword evidence="9 18" id="KW-0067">ATP-binding</keyword>
<comment type="catalytic activity">
    <reaction evidence="17">
        <text>Cu(2+)(in) + ATP + H2O = Cu(2+)(out) + ADP + phosphate + H(+)</text>
        <dbReference type="Rhea" id="RHEA:10376"/>
        <dbReference type="ChEBI" id="CHEBI:15377"/>
        <dbReference type="ChEBI" id="CHEBI:15378"/>
        <dbReference type="ChEBI" id="CHEBI:29036"/>
        <dbReference type="ChEBI" id="CHEBI:30616"/>
        <dbReference type="ChEBI" id="CHEBI:43474"/>
        <dbReference type="ChEBI" id="CHEBI:456216"/>
        <dbReference type="EC" id="7.2.2.9"/>
    </reaction>
</comment>
<dbReference type="SUPFAM" id="SSF81665">
    <property type="entry name" value="Calcium ATPase, transmembrane domain M"/>
    <property type="match status" value="1"/>
</dbReference>
<dbReference type="SUPFAM" id="SSF81660">
    <property type="entry name" value="Metal cation-transporting ATPase, ATP-binding domain N"/>
    <property type="match status" value="1"/>
</dbReference>
<comment type="similarity">
    <text evidence="2 18">Belongs to the cation transport ATPase (P-type) (TC 3.A.3) family. Type IB subfamily.</text>
</comment>
<feature type="transmembrane region" description="Helical" evidence="18">
    <location>
        <begin position="844"/>
        <end position="863"/>
    </location>
</feature>
<dbReference type="CDD" id="cd00371">
    <property type="entry name" value="HMA"/>
    <property type="match status" value="2"/>
</dbReference>
<dbReference type="GO" id="GO:0016887">
    <property type="term" value="F:ATP hydrolysis activity"/>
    <property type="evidence" value="ECO:0007669"/>
    <property type="project" value="InterPro"/>
</dbReference>
<evidence type="ECO:0000256" key="6">
    <source>
        <dbReference type="ARBA" id="ARBA00022737"/>
    </source>
</evidence>
<keyword evidence="5 18" id="KW-0479">Metal-binding</keyword>
<dbReference type="FunFam" id="2.70.150.10:FF:000002">
    <property type="entry name" value="Copper-transporting ATPase 1, putative"/>
    <property type="match status" value="1"/>
</dbReference>
<evidence type="ECO:0000256" key="10">
    <source>
        <dbReference type="ARBA" id="ARBA00022842"/>
    </source>
</evidence>
<dbReference type="GO" id="GO:0043682">
    <property type="term" value="F:P-type divalent copper transporter activity"/>
    <property type="evidence" value="ECO:0007669"/>
    <property type="project" value="UniProtKB-EC"/>
</dbReference>
<evidence type="ECO:0000256" key="17">
    <source>
        <dbReference type="ARBA" id="ARBA00047424"/>
    </source>
</evidence>
<dbReference type="EC" id="7.2.2.9" evidence="16"/>
<dbReference type="PANTHER" id="PTHR43520">
    <property type="entry name" value="ATP7, ISOFORM B"/>
    <property type="match status" value="1"/>
</dbReference>
<dbReference type="InterPro" id="IPR018303">
    <property type="entry name" value="ATPase_P-typ_P_site"/>
</dbReference>
<dbReference type="Pfam" id="PF00702">
    <property type="entry name" value="Hydrolase"/>
    <property type="match status" value="1"/>
</dbReference>
<dbReference type="InterPro" id="IPR027256">
    <property type="entry name" value="P-typ_ATPase_IB"/>
</dbReference>
<dbReference type="Gene3D" id="3.40.1110.10">
    <property type="entry name" value="Calcium-transporting ATPase, cytoplasmic domain N"/>
    <property type="match status" value="2"/>
</dbReference>
<evidence type="ECO:0000256" key="13">
    <source>
        <dbReference type="ARBA" id="ARBA00023008"/>
    </source>
</evidence>